<dbReference type="Proteomes" id="UP001482620">
    <property type="component" value="Unassembled WGS sequence"/>
</dbReference>
<keyword evidence="4" id="KW-1185">Reference proteome</keyword>
<dbReference type="InterPro" id="IPR051173">
    <property type="entry name" value="Ca_channel_alpha-2/delta"/>
</dbReference>
<dbReference type="PANTHER" id="PTHR10166">
    <property type="entry name" value="VOLTAGE-DEPENDENT CALCIUM CHANNEL SUBUNIT ALPHA-2/DELTA-RELATED"/>
    <property type="match status" value="1"/>
</dbReference>
<protein>
    <recommendedName>
        <fullName evidence="2">VWFA domain-containing protein</fullName>
    </recommendedName>
</protein>
<name>A0ABV0TIU4_9TELE</name>
<dbReference type="PROSITE" id="PS50234">
    <property type="entry name" value="VWFA"/>
    <property type="match status" value="1"/>
</dbReference>
<comment type="similarity">
    <text evidence="1">Belongs to the calcium channel subunit alpha-2/delta family.</text>
</comment>
<sequence length="206" mass="22736">MRCQHRSGVTLQFRVAPAGAPSLKPPYQPGRVSEKSLFGPRAAGFPPHSAERPIISRKRPLMIALALPKTAANYSPAHFLRMYIQGASSPKDMVIIVDVSGSVSGLTLKLMKTSVMEMLDTLSDDDYVNVAKFNEKAEAVVPCFRTLVQANVRNKKIFKEAVMHMQAKGTTDYKSGFTFAFEQLLNVRANISRKDSFVFPEADVSV</sequence>
<dbReference type="InterPro" id="IPR036465">
    <property type="entry name" value="vWFA_dom_sf"/>
</dbReference>
<organism evidence="3 4">
    <name type="scientific">Ilyodon furcidens</name>
    <name type="common">goldbreast splitfin</name>
    <dbReference type="NCBI Taxonomy" id="33524"/>
    <lineage>
        <taxon>Eukaryota</taxon>
        <taxon>Metazoa</taxon>
        <taxon>Chordata</taxon>
        <taxon>Craniata</taxon>
        <taxon>Vertebrata</taxon>
        <taxon>Euteleostomi</taxon>
        <taxon>Actinopterygii</taxon>
        <taxon>Neopterygii</taxon>
        <taxon>Teleostei</taxon>
        <taxon>Neoteleostei</taxon>
        <taxon>Acanthomorphata</taxon>
        <taxon>Ovalentaria</taxon>
        <taxon>Atherinomorphae</taxon>
        <taxon>Cyprinodontiformes</taxon>
        <taxon>Goodeidae</taxon>
        <taxon>Ilyodon</taxon>
    </lineage>
</organism>
<dbReference type="PANTHER" id="PTHR10166:SF7">
    <property type="entry name" value="VOLTAGE-DEPENDENT CALCIUM CHANNEL SUBUNIT ALPHA-2_DELTA-2"/>
    <property type="match status" value="1"/>
</dbReference>
<evidence type="ECO:0000313" key="3">
    <source>
        <dbReference type="EMBL" id="MEQ2232780.1"/>
    </source>
</evidence>
<proteinExistence type="inferred from homology"/>
<dbReference type="InterPro" id="IPR002035">
    <property type="entry name" value="VWF_A"/>
</dbReference>
<dbReference type="Gene3D" id="3.40.50.410">
    <property type="entry name" value="von Willebrand factor, type A domain"/>
    <property type="match status" value="1"/>
</dbReference>
<comment type="caution">
    <text evidence="3">The sequence shown here is derived from an EMBL/GenBank/DDBJ whole genome shotgun (WGS) entry which is preliminary data.</text>
</comment>
<gene>
    <name evidence="3" type="ORF">ILYODFUR_014986</name>
</gene>
<accession>A0ABV0TIU4</accession>
<evidence type="ECO:0000256" key="1">
    <source>
        <dbReference type="ARBA" id="ARBA00007060"/>
    </source>
</evidence>
<feature type="domain" description="VWFA" evidence="2">
    <location>
        <begin position="92"/>
        <end position="206"/>
    </location>
</feature>
<dbReference type="Pfam" id="PF00092">
    <property type="entry name" value="VWA"/>
    <property type="match status" value="1"/>
</dbReference>
<evidence type="ECO:0000313" key="4">
    <source>
        <dbReference type="Proteomes" id="UP001482620"/>
    </source>
</evidence>
<reference evidence="3 4" key="1">
    <citation type="submission" date="2021-06" db="EMBL/GenBank/DDBJ databases">
        <authorList>
            <person name="Palmer J.M."/>
        </authorList>
    </citation>
    <scope>NUCLEOTIDE SEQUENCE [LARGE SCALE GENOMIC DNA]</scope>
    <source>
        <strain evidence="4">if_2019</strain>
        <tissue evidence="3">Muscle</tissue>
    </source>
</reference>
<dbReference type="EMBL" id="JAHRIQ010036048">
    <property type="protein sequence ID" value="MEQ2232780.1"/>
    <property type="molecule type" value="Genomic_DNA"/>
</dbReference>
<evidence type="ECO:0000259" key="2">
    <source>
        <dbReference type="PROSITE" id="PS50234"/>
    </source>
</evidence>
<dbReference type="SUPFAM" id="SSF53300">
    <property type="entry name" value="vWA-like"/>
    <property type="match status" value="1"/>
</dbReference>